<dbReference type="SUPFAM" id="SSF52540">
    <property type="entry name" value="P-loop containing nucleoside triphosphate hydrolases"/>
    <property type="match status" value="1"/>
</dbReference>
<gene>
    <name evidence="2" type="ORF">F2Y13_03580</name>
</gene>
<evidence type="ECO:0000313" key="2">
    <source>
        <dbReference type="EMBL" id="KAA2371462.1"/>
    </source>
</evidence>
<evidence type="ECO:0000313" key="3">
    <source>
        <dbReference type="Proteomes" id="UP000323567"/>
    </source>
</evidence>
<organism evidence="2 3">
    <name type="scientific">Alistipes shahii</name>
    <dbReference type="NCBI Taxonomy" id="328814"/>
    <lineage>
        <taxon>Bacteria</taxon>
        <taxon>Pseudomonadati</taxon>
        <taxon>Bacteroidota</taxon>
        <taxon>Bacteroidia</taxon>
        <taxon>Bacteroidales</taxon>
        <taxon>Rikenellaceae</taxon>
        <taxon>Alistipes</taxon>
    </lineage>
</organism>
<reference evidence="2 3" key="1">
    <citation type="journal article" date="2019" name="Nat. Med.">
        <title>A library of human gut bacterial isolates paired with longitudinal multiomics data enables mechanistic microbiome research.</title>
        <authorList>
            <person name="Poyet M."/>
            <person name="Groussin M."/>
            <person name="Gibbons S.M."/>
            <person name="Avila-Pacheco J."/>
            <person name="Jiang X."/>
            <person name="Kearney S.M."/>
            <person name="Perrotta A.R."/>
            <person name="Berdy B."/>
            <person name="Zhao S."/>
            <person name="Lieberman T.D."/>
            <person name="Swanson P.K."/>
            <person name="Smith M."/>
            <person name="Roesemann S."/>
            <person name="Alexander J.E."/>
            <person name="Rich S.A."/>
            <person name="Livny J."/>
            <person name="Vlamakis H."/>
            <person name="Clish C."/>
            <person name="Bullock K."/>
            <person name="Deik A."/>
            <person name="Scott J."/>
            <person name="Pierce K.A."/>
            <person name="Xavier R.J."/>
            <person name="Alm E.J."/>
        </authorList>
    </citation>
    <scope>NUCLEOTIDE SEQUENCE [LARGE SCALE GENOMIC DNA]</scope>
    <source>
        <strain evidence="2 3">BIOML-A2</strain>
    </source>
</reference>
<evidence type="ECO:0008006" key="4">
    <source>
        <dbReference type="Google" id="ProtNLM"/>
    </source>
</evidence>
<comment type="caution">
    <text evidence="2">The sequence shown here is derived from an EMBL/GenBank/DDBJ whole genome shotgun (WGS) entry which is preliminary data.</text>
</comment>
<evidence type="ECO:0000256" key="1">
    <source>
        <dbReference type="SAM" id="MobiDB-lite"/>
    </source>
</evidence>
<accession>A0A5B3GE37</accession>
<dbReference type="Proteomes" id="UP000323567">
    <property type="component" value="Unassembled WGS sequence"/>
</dbReference>
<name>A0A5B3GE37_9BACT</name>
<dbReference type="EMBL" id="VVXK01000003">
    <property type="protein sequence ID" value="KAA2371462.1"/>
    <property type="molecule type" value="Genomic_DNA"/>
</dbReference>
<proteinExistence type="predicted"/>
<protein>
    <recommendedName>
        <fullName evidence="4">NACHT domain-containing protein</fullName>
    </recommendedName>
</protein>
<dbReference type="Gene3D" id="3.40.50.300">
    <property type="entry name" value="P-loop containing nucleotide triphosphate hydrolases"/>
    <property type="match status" value="1"/>
</dbReference>
<dbReference type="RefSeq" id="WP_149887015.1">
    <property type="nucleotide sequence ID" value="NZ_VVXK01000003.1"/>
</dbReference>
<dbReference type="InterPro" id="IPR027417">
    <property type="entry name" value="P-loop_NTPase"/>
</dbReference>
<sequence length="2036" mass="230078">MSTFSSDRVGETIIPDLTKRFRRGYIDYFDRKNGTDRPVEEIPTRSIIPLDQFEGLMKLLDDIVLFSAATPELATKFQGLWNRLDLPDKDDKDRIECTRMGLISFESYIKVFIYLLCGNGDLLRQIDAEKRGLGYILNNLSVPSPDGKSGLFDARYAGLFDTLRRYRNGITHSPSDTGVSESDILTVRKNPNDAYDELFLLTLTGLLLLLHHHAGYYRRYLDEHRPELPPEKAAAASPADDFDLERFKDRYLEELLGEQNRELKQKVGFIGRIDNQQTLNLLPLKLQRRQDAGEGLSDPDYGGRPHESGDFTDGEQGGMAMDDLIDAGDRISLILGNPGAGKTTVLIRLIRQYADLWHNGDRSILPLRINLNAVTEGQTMDDALRTAFNAGFGITTTEDRKRMVFAHAEQLLAEGRIALFIDGLNELKVSRPELFIASLGSFIAKYDKCRFHITGRIHEFAACREAFRRIEGCGVYHLCEISLDQILLYLRQLGLPEERIDEFRLQILRAGIEELLGTPLNFMMIAALLLGSTEYKIPAVGNRGELLEMFMRSSLSVRSREKLVDEAVNFNAFDLLQQMAWRIAAEGQRVLREDFVIEIARDPRYKGADRVEKLVDSLIGLHIVEQSVDHKGSWLTFFVDTYLEYFFARRLALDFCERHAPLPGQLDVTNERNFEILKLTLELICSGWVRKEGCIADGRDFVKTLYDLGRNPAQPATTTTADGVLQTEGLPSKPAVNGNLALVARMASGLKPYTDKTNPNARLLIESWLLNTMVVYRIGHPVPDTEGDYDYIRQLAECAVVLSSERIFRELFSDYWLTTLLLTVADDFGMQLPENSVKASALHRALIDNCTDVRLFYRFLHSRYLDLVLFRPRSALRIRKFLSLLFGNLKKYTQKLLYGYIAEWREADAQRQGGDHYLAQDANTLLLCIDDVDYLISRYDLPAAERSRTKIGWSQLRKLVRNYDDERLAAFIFTERFFALLQNREQMALYLFRYYIFRNHFPRCLMQFLFEGTGRKGISPGNLSELLDAFPLEKIPVGEARKRYDNEIYDYLTQETHSEESDDGLIYRIFDVNAERIRLAIKDANTPFEGLTACIRTDDTRMFCRVEADGYVDARGETFSLSSRDGSLLPVSGKIVAPDGTELAYAASASNKEISVTCYDTAEIAWLHALAEAGTGVRIGSAECSLRFAVSAPLICHRVLTLRRDAACGLPRFTGEITFFRGDDRSAPVVIDRRTRPENRYRSHRLFQPITQAPLKAPETPYILFGYAGRKALVITDKLMNADRYPGASVRLWTRNQSAACRFVAGCKMQQGFAELTLRSSVKWDLKPSGTLRHTLPDGSTEHIPYIFCLSNRTTFVLRIFHEDFVARIRDRSVCDRYIAGKDDFRVGKLSLRLESAEYYEPNSKLSLLELELADGQSAVPAKGSLAITLKHEMQPAQLSFTGESRGPSTMLVNVCCAGIDLQGREARFLVPDSGMPLAKGLYLRAPGSTAHLCIRQTPQPVQWCVELELRAELRFPESGEIGFEEFPGVMFGFRNLTVGERTGTLLVWCAEEAAIDCDSFIRTVSQAARITLSSGGRQTQMELYQAGDAVRRTGYGRLAVVDFPDGAEADAAAYYAANRLRVEILMPVVNTIDIPKVDKALYKIHSLGYNKAGSNRIRIVRPLTGIDKLWLSLDDTKIMCRPRNPVTEILDGVEYLCLGVETETGVVPRILNTGSVHFFRRGESGTEPEQVGFGVIFPLIAYGRPERYHADICDVVSSEMAHTVTIINEQIIEFFVAKSRSYLLLDNEKFFEQICRMKTCGQVFDVCRIVSQDNAQGLTVYSPLHKTTACTCDTEAGFSAPGYEADSHVLFEKNHRIRLLRDIPRQPCMGCKTGVVVHYNERRDAFISVENETEDYYYPMRDDETLQPGDRVTFFATENLLYKRRRNAGKTMMADNVQYAGAAPSYRGRVVDKVTRQDAASGTTLFELTVAADDKRLPRSQVTITLYDTSNQRWSVISAWEKGTPCSFFIAKGKWYLHLAPDPAQTPSTENAHGE</sequence>
<feature type="region of interest" description="Disordered" evidence="1">
    <location>
        <begin position="292"/>
        <end position="319"/>
    </location>
</feature>